<feature type="compositionally biased region" description="Acidic residues" evidence="7">
    <location>
        <begin position="426"/>
        <end position="439"/>
    </location>
</feature>
<organism evidence="9 10">
    <name type="scientific">Kwoniella heveanensis BCC8398</name>
    <dbReference type="NCBI Taxonomy" id="1296120"/>
    <lineage>
        <taxon>Eukaryota</taxon>
        <taxon>Fungi</taxon>
        <taxon>Dikarya</taxon>
        <taxon>Basidiomycota</taxon>
        <taxon>Agaricomycotina</taxon>
        <taxon>Tremellomycetes</taxon>
        <taxon>Tremellales</taxon>
        <taxon>Cryptococcaceae</taxon>
        <taxon>Kwoniella</taxon>
    </lineage>
</organism>
<dbReference type="Pfam" id="PF03834">
    <property type="entry name" value="Rad10"/>
    <property type="match status" value="1"/>
</dbReference>
<evidence type="ECO:0000256" key="6">
    <source>
        <dbReference type="ARBA" id="ARBA00023242"/>
    </source>
</evidence>
<dbReference type="InterPro" id="IPR047260">
    <property type="entry name" value="ERCC1-like_central_dom"/>
</dbReference>
<keyword evidence="4" id="KW-0238">DNA-binding</keyword>
<dbReference type="Gene3D" id="1.10.150.20">
    <property type="entry name" value="5' to 3' exonuclease, C-terminal subdomain"/>
    <property type="match status" value="1"/>
</dbReference>
<dbReference type="NCBIfam" id="TIGR00597">
    <property type="entry name" value="rad10"/>
    <property type="match status" value="1"/>
</dbReference>
<dbReference type="GO" id="GO:0070522">
    <property type="term" value="C:ERCC4-ERCC1 complex"/>
    <property type="evidence" value="ECO:0007669"/>
    <property type="project" value="TreeGrafter"/>
</dbReference>
<accession>A0A1B9GMQ7</accession>
<dbReference type="GO" id="GO:0006312">
    <property type="term" value="P:mitotic recombination"/>
    <property type="evidence" value="ECO:0007669"/>
    <property type="project" value="TreeGrafter"/>
</dbReference>
<dbReference type="SUPFAM" id="SSF47781">
    <property type="entry name" value="RuvA domain 2-like"/>
    <property type="match status" value="1"/>
</dbReference>
<dbReference type="STRING" id="1296120.A0A1B9GMQ7"/>
<evidence type="ECO:0000313" key="9">
    <source>
        <dbReference type="EMBL" id="OCF32394.1"/>
    </source>
</evidence>
<feature type="region of interest" description="Disordered" evidence="7">
    <location>
        <begin position="1"/>
        <end position="109"/>
    </location>
</feature>
<reference evidence="9 10" key="1">
    <citation type="submission" date="2013-07" db="EMBL/GenBank/DDBJ databases">
        <title>The Genome Sequence of Cryptococcus heveanensis BCC8398.</title>
        <authorList>
            <consortium name="The Broad Institute Genome Sequencing Platform"/>
            <person name="Cuomo C."/>
            <person name="Litvintseva A."/>
            <person name="Chen Y."/>
            <person name="Heitman J."/>
            <person name="Sun S."/>
            <person name="Springer D."/>
            <person name="Dromer F."/>
            <person name="Young S.K."/>
            <person name="Zeng Q."/>
            <person name="Gargeya S."/>
            <person name="Fitzgerald M."/>
            <person name="Abouelleil A."/>
            <person name="Alvarado L."/>
            <person name="Berlin A.M."/>
            <person name="Chapman S.B."/>
            <person name="Dewar J."/>
            <person name="Goldberg J."/>
            <person name="Griggs A."/>
            <person name="Gujja S."/>
            <person name="Hansen M."/>
            <person name="Howarth C."/>
            <person name="Imamovic A."/>
            <person name="Larimer J."/>
            <person name="McCowan C."/>
            <person name="Murphy C."/>
            <person name="Pearson M."/>
            <person name="Priest M."/>
            <person name="Roberts A."/>
            <person name="Saif S."/>
            <person name="Shea T."/>
            <person name="Sykes S."/>
            <person name="Wortman J."/>
            <person name="Nusbaum C."/>
            <person name="Birren B."/>
        </authorList>
    </citation>
    <scope>NUCLEOTIDE SEQUENCE [LARGE SCALE GENOMIC DNA]</scope>
    <source>
        <strain evidence="9 10">BCC8398</strain>
    </source>
</reference>
<keyword evidence="3" id="KW-0227">DNA damage</keyword>
<dbReference type="OrthoDB" id="10262814at2759"/>
<evidence type="ECO:0000256" key="1">
    <source>
        <dbReference type="ARBA" id="ARBA00004123"/>
    </source>
</evidence>
<dbReference type="InterPro" id="IPR011335">
    <property type="entry name" value="Restrct_endonuc-II-like"/>
</dbReference>
<dbReference type="InterPro" id="IPR004579">
    <property type="entry name" value="ERCC1/RAD10/SWI10"/>
</dbReference>
<comment type="similarity">
    <text evidence="2">Belongs to the ERCC1/RAD10/SWI10 family.</text>
</comment>
<keyword evidence="10" id="KW-1185">Reference proteome</keyword>
<dbReference type="GO" id="GO:0006302">
    <property type="term" value="P:double-strand break repair"/>
    <property type="evidence" value="ECO:0007669"/>
    <property type="project" value="UniProtKB-ARBA"/>
</dbReference>
<dbReference type="PANTHER" id="PTHR12749:SF0">
    <property type="entry name" value="DNA EXCISION REPAIR PROTEIN ERCC-1"/>
    <property type="match status" value="1"/>
</dbReference>
<comment type="subcellular location">
    <subcellularLocation>
        <location evidence="1">Nucleus</location>
    </subcellularLocation>
</comment>
<dbReference type="Gene3D" id="3.40.50.10130">
    <property type="match status" value="1"/>
</dbReference>
<evidence type="ECO:0000259" key="8">
    <source>
        <dbReference type="Pfam" id="PF03834"/>
    </source>
</evidence>
<dbReference type="SUPFAM" id="SSF52980">
    <property type="entry name" value="Restriction endonuclease-like"/>
    <property type="match status" value="1"/>
</dbReference>
<feature type="domain" description="ERCC1-like central" evidence="8">
    <location>
        <begin position="116"/>
        <end position="228"/>
    </location>
</feature>
<dbReference type="CDD" id="cd22325">
    <property type="entry name" value="ERCC1_C-like"/>
    <property type="match status" value="1"/>
</dbReference>
<reference evidence="10" key="2">
    <citation type="submission" date="2013-12" db="EMBL/GenBank/DDBJ databases">
        <title>Evolution of pathogenesis and genome organization in the Tremellales.</title>
        <authorList>
            <person name="Cuomo C."/>
            <person name="Litvintseva A."/>
            <person name="Heitman J."/>
            <person name="Chen Y."/>
            <person name="Sun S."/>
            <person name="Springer D."/>
            <person name="Dromer F."/>
            <person name="Young S."/>
            <person name="Zeng Q."/>
            <person name="Chapman S."/>
            <person name="Gujja S."/>
            <person name="Saif S."/>
            <person name="Birren B."/>
        </authorList>
    </citation>
    <scope>NUCLEOTIDE SEQUENCE [LARGE SCALE GENOMIC DNA]</scope>
    <source>
        <strain evidence="10">BCC8398</strain>
    </source>
</reference>
<dbReference type="GO" id="GO:0070914">
    <property type="term" value="P:UV-damage excision repair"/>
    <property type="evidence" value="ECO:0007669"/>
    <property type="project" value="TreeGrafter"/>
</dbReference>
<dbReference type="GO" id="GO:0003684">
    <property type="term" value="F:damaged DNA binding"/>
    <property type="evidence" value="ECO:0007669"/>
    <property type="project" value="InterPro"/>
</dbReference>
<feature type="compositionally biased region" description="Low complexity" evidence="7">
    <location>
        <begin position="89"/>
        <end position="103"/>
    </location>
</feature>
<dbReference type="GO" id="GO:0003697">
    <property type="term" value="F:single-stranded DNA binding"/>
    <property type="evidence" value="ECO:0007669"/>
    <property type="project" value="TreeGrafter"/>
</dbReference>
<evidence type="ECO:0000256" key="7">
    <source>
        <dbReference type="SAM" id="MobiDB-lite"/>
    </source>
</evidence>
<evidence type="ECO:0000256" key="4">
    <source>
        <dbReference type="ARBA" id="ARBA00023125"/>
    </source>
</evidence>
<proteinExistence type="inferred from homology"/>
<evidence type="ECO:0000256" key="3">
    <source>
        <dbReference type="ARBA" id="ARBA00022763"/>
    </source>
</evidence>
<name>A0A1B9GMQ7_9TREE</name>
<dbReference type="PANTHER" id="PTHR12749">
    <property type="entry name" value="EXCISION REPAIR CROSS-COMPLEMENTING 1 ERCC1"/>
    <property type="match status" value="1"/>
</dbReference>
<evidence type="ECO:0000256" key="5">
    <source>
        <dbReference type="ARBA" id="ARBA00023204"/>
    </source>
</evidence>
<dbReference type="InterPro" id="IPR010994">
    <property type="entry name" value="RuvA_2-like"/>
</dbReference>
<dbReference type="GO" id="GO:0000110">
    <property type="term" value="C:nucleotide-excision repair factor 1 complex"/>
    <property type="evidence" value="ECO:0007669"/>
    <property type="project" value="TreeGrafter"/>
</dbReference>
<keyword evidence="6" id="KW-0539">Nucleus</keyword>
<dbReference type="AlphaFoldDB" id="A0A1B9GMQ7"/>
<dbReference type="FunFam" id="3.40.50.10130:FF:000001">
    <property type="entry name" value="DNA excision repair protein ERCC-1"/>
    <property type="match status" value="1"/>
</dbReference>
<gene>
    <name evidence="9" type="ORF">I316_05819</name>
</gene>
<dbReference type="Proteomes" id="UP000092666">
    <property type="component" value="Unassembled WGS sequence"/>
</dbReference>
<keyword evidence="5" id="KW-0234">DNA repair</keyword>
<evidence type="ECO:0000256" key="2">
    <source>
        <dbReference type="ARBA" id="ARBA00008283"/>
    </source>
</evidence>
<feature type="compositionally biased region" description="Pro residues" evidence="7">
    <location>
        <begin position="76"/>
        <end position="88"/>
    </location>
</feature>
<sequence length="448" mass="47477">MADDPSDVNGSTAGSSMPPPQPASSFQTASSFLKTMNAGQLDSPSKTTPTIASSSARAALPTVAGGSMRNASGGLPPIPKESPAPAAPPASGAGASAQAGPSSRPINRPAASKNSIVYSAVQRRNPVLGSIRNVGIEIGDIVADYQVGAHNGVLFLSLKYHRLHPEYIHQRIEKMKGSYNLRIILVLCDVNEHQQSLRELTKIAIINEYTVFVAWSNEEVAQYLTCLKAFEHKSADSLKERVQQTYHDQLQHVLTSGRKVNKTDADNLAAQFGSFAHISRQSAKMFSNVKGLGAAKVTSLVDAFNKPFLVGGLRRSEKAVGEPSVVSEKERHAVGAAGPKGQGKSTAENQGDEGGETTGRGLDVEGSGDIGSPDWPSEGEDDNAETIPTTTSLRGREPSRSPGLSPELQPATDEVETDPHAWQDPLDQDDEDEKGDEDGPASKRARVG</sequence>
<feature type="region of interest" description="Disordered" evidence="7">
    <location>
        <begin position="316"/>
        <end position="448"/>
    </location>
</feature>
<evidence type="ECO:0000313" key="10">
    <source>
        <dbReference type="Proteomes" id="UP000092666"/>
    </source>
</evidence>
<protein>
    <submittedName>
        <fullName evidence="9">DNA excision repair protein ERCC-1</fullName>
    </submittedName>
</protein>
<feature type="compositionally biased region" description="Polar residues" evidence="7">
    <location>
        <begin position="23"/>
        <end position="56"/>
    </location>
</feature>
<dbReference type="EMBL" id="KI669508">
    <property type="protein sequence ID" value="OCF32394.1"/>
    <property type="molecule type" value="Genomic_DNA"/>
</dbReference>